<gene>
    <name evidence="1" type="ORF">PCAR00345_LOCUS15025</name>
    <name evidence="2" type="ORF">PCAR00345_LOCUS15029</name>
</gene>
<name>A0A6S9V8E9_CHRCT</name>
<evidence type="ECO:0000313" key="2">
    <source>
        <dbReference type="EMBL" id="CAE0762417.1"/>
    </source>
</evidence>
<protein>
    <submittedName>
        <fullName evidence="2">Uncharacterized protein</fullName>
    </submittedName>
</protein>
<organism evidence="2">
    <name type="scientific">Chrysotila carterae</name>
    <name type="common">Marine alga</name>
    <name type="synonym">Syracosphaera carterae</name>
    <dbReference type="NCBI Taxonomy" id="13221"/>
    <lineage>
        <taxon>Eukaryota</taxon>
        <taxon>Haptista</taxon>
        <taxon>Haptophyta</taxon>
        <taxon>Prymnesiophyceae</taxon>
        <taxon>Isochrysidales</taxon>
        <taxon>Isochrysidaceae</taxon>
        <taxon>Chrysotila</taxon>
    </lineage>
</organism>
<dbReference type="EMBL" id="HBIZ01023763">
    <property type="protein sequence ID" value="CAE0762413.1"/>
    <property type="molecule type" value="Transcribed_RNA"/>
</dbReference>
<accession>A0A6S9V8E9</accession>
<proteinExistence type="predicted"/>
<evidence type="ECO:0000313" key="1">
    <source>
        <dbReference type="EMBL" id="CAE0762413.1"/>
    </source>
</evidence>
<dbReference type="EMBL" id="HBIZ01023768">
    <property type="protein sequence ID" value="CAE0762417.1"/>
    <property type="molecule type" value="Transcribed_RNA"/>
</dbReference>
<reference evidence="2" key="1">
    <citation type="submission" date="2021-01" db="EMBL/GenBank/DDBJ databases">
        <authorList>
            <person name="Corre E."/>
            <person name="Pelletier E."/>
            <person name="Niang G."/>
            <person name="Scheremetjew M."/>
            <person name="Finn R."/>
            <person name="Kale V."/>
            <person name="Holt S."/>
            <person name="Cochrane G."/>
            <person name="Meng A."/>
            <person name="Brown T."/>
            <person name="Cohen L."/>
        </authorList>
    </citation>
    <scope>NUCLEOTIDE SEQUENCE</scope>
    <source>
        <strain evidence="2">CCMP645</strain>
    </source>
</reference>
<dbReference type="AlphaFoldDB" id="A0A6S9V8E9"/>
<sequence>MCAEGLLRDPRLFEVGHAPSKSASASALLEYLHIASERSPHEISQVRGHVMWMLGKHGSGRRCTWTHLGPFSAEQLRSAIVGAESISELETIVRCTLAP</sequence>